<organism evidence="2 3">
    <name type="scientific">Cnephaeus nilssonii</name>
    <name type="common">Northern bat</name>
    <name type="synonym">Eptesicus nilssonii</name>
    <dbReference type="NCBI Taxonomy" id="3371016"/>
    <lineage>
        <taxon>Eukaryota</taxon>
        <taxon>Metazoa</taxon>
        <taxon>Chordata</taxon>
        <taxon>Craniata</taxon>
        <taxon>Vertebrata</taxon>
        <taxon>Euteleostomi</taxon>
        <taxon>Mammalia</taxon>
        <taxon>Eutheria</taxon>
        <taxon>Laurasiatheria</taxon>
        <taxon>Chiroptera</taxon>
        <taxon>Yangochiroptera</taxon>
        <taxon>Vespertilionidae</taxon>
        <taxon>Cnephaeus</taxon>
    </lineage>
</organism>
<name>A0AA40LTA4_CNENI</name>
<feature type="region of interest" description="Disordered" evidence="1">
    <location>
        <begin position="1"/>
        <end position="38"/>
    </location>
</feature>
<accession>A0AA40LTA4</accession>
<feature type="compositionally biased region" description="Gly residues" evidence="1">
    <location>
        <begin position="24"/>
        <end position="33"/>
    </location>
</feature>
<dbReference type="EMBL" id="JAULJE010000003">
    <property type="protein sequence ID" value="KAK1345000.1"/>
    <property type="molecule type" value="Genomic_DNA"/>
</dbReference>
<reference evidence="2" key="1">
    <citation type="submission" date="2023-06" db="EMBL/GenBank/DDBJ databases">
        <title>Reference genome for the Northern bat (Eptesicus nilssonii), a most northern bat species.</title>
        <authorList>
            <person name="Laine V.N."/>
            <person name="Pulliainen A.T."/>
            <person name="Lilley T.M."/>
        </authorList>
    </citation>
    <scope>NUCLEOTIDE SEQUENCE</scope>
    <source>
        <strain evidence="2">BLF_Eptnil</strain>
        <tissue evidence="2">Kidney</tissue>
    </source>
</reference>
<feature type="non-terminal residue" evidence="2">
    <location>
        <position position="460"/>
    </location>
</feature>
<dbReference type="AlphaFoldDB" id="A0AA40LTA4"/>
<evidence type="ECO:0000256" key="1">
    <source>
        <dbReference type="SAM" id="MobiDB-lite"/>
    </source>
</evidence>
<keyword evidence="3" id="KW-1185">Reference proteome</keyword>
<comment type="caution">
    <text evidence="2">The sequence shown here is derived from an EMBL/GenBank/DDBJ whole genome shotgun (WGS) entry which is preliminary data.</text>
</comment>
<evidence type="ECO:0000313" key="3">
    <source>
        <dbReference type="Proteomes" id="UP001177744"/>
    </source>
</evidence>
<gene>
    <name evidence="2" type="ORF">QTO34_013704</name>
</gene>
<evidence type="ECO:0000313" key="2">
    <source>
        <dbReference type="EMBL" id="KAK1345000.1"/>
    </source>
</evidence>
<proteinExistence type="predicted"/>
<sequence length="460" mass="50719">MVPVITRLQPRHEQKAEATAGWGLAPGGGGGAGAARPAPPAAIWAPPAGLVPSAAQCLEWQEALPFLPAQEQTAATLQGRLDSKSLASPPRFKRFWFLSLQRNFRPGNLAFSSSPTMLRALVFSAVWDPWRFIRPSCCKLEMHSGPKAQLRELNITAAKEIGVNGGQKAIMTFVLSPQLKSVLKKTSLKPHSESCAHVIREDLVSPSEPVGKRIQVNTEVYEIKCCRSTYLNIDAKILNKILANWIQHYIRKIIHHDQSAFTMQPCQFPFFESKVERYLCIRRKLPGCAGYILETAWAMGTVGGTFQSERISFCQLETASVTCWLYIRDPSQKCSFVHSRTCPRPFTCVTCLALRAIAFKSSGLRNAYCTLTPVPYTIPVVGTLRLASHVRLFGPLSVALPQNTTAWPGLCPLTIRDPWGDVGLLVSKRQMAREEPEPRLGAVPLRLILALLAPNTVAAT</sequence>
<protein>
    <submittedName>
        <fullName evidence="2">Uncharacterized protein</fullName>
    </submittedName>
</protein>
<dbReference type="Proteomes" id="UP001177744">
    <property type="component" value="Unassembled WGS sequence"/>
</dbReference>